<dbReference type="AlphaFoldDB" id="U1GV25"/>
<dbReference type="OrthoDB" id="2157530at2759"/>
<dbReference type="OMA" id="NHALPSW"/>
<evidence type="ECO:0000259" key="1">
    <source>
        <dbReference type="Pfam" id="PF06985"/>
    </source>
</evidence>
<name>U1GV25_ENDPU</name>
<dbReference type="PANTHER" id="PTHR24148:SF64">
    <property type="entry name" value="HETEROKARYON INCOMPATIBILITY DOMAIN-CONTAINING PROTEIN"/>
    <property type="match status" value="1"/>
</dbReference>
<accession>U1GV25</accession>
<evidence type="ECO:0000313" key="2">
    <source>
        <dbReference type="EMBL" id="ERF76323.1"/>
    </source>
</evidence>
<protein>
    <recommendedName>
        <fullName evidence="1">Heterokaryon incompatibility domain-containing protein</fullName>
    </recommendedName>
</protein>
<proteinExistence type="predicted"/>
<gene>
    <name evidence="2" type="ORF">EPUS_04181</name>
</gene>
<dbReference type="RefSeq" id="XP_007786364.1">
    <property type="nucleotide sequence ID" value="XM_007788174.1"/>
</dbReference>
<keyword evidence="3" id="KW-1185">Reference proteome</keyword>
<dbReference type="Pfam" id="PF06985">
    <property type="entry name" value="HET"/>
    <property type="match status" value="1"/>
</dbReference>
<dbReference type="PANTHER" id="PTHR24148">
    <property type="entry name" value="ANKYRIN REPEAT DOMAIN-CONTAINING PROTEIN 39 HOMOLOG-RELATED"/>
    <property type="match status" value="1"/>
</dbReference>
<organism evidence="2 3">
    <name type="scientific">Endocarpon pusillum (strain Z07020 / HMAS-L-300199)</name>
    <name type="common">Lichen-forming fungus</name>
    <dbReference type="NCBI Taxonomy" id="1263415"/>
    <lineage>
        <taxon>Eukaryota</taxon>
        <taxon>Fungi</taxon>
        <taxon>Dikarya</taxon>
        <taxon>Ascomycota</taxon>
        <taxon>Pezizomycotina</taxon>
        <taxon>Eurotiomycetes</taxon>
        <taxon>Chaetothyriomycetidae</taxon>
        <taxon>Verrucariales</taxon>
        <taxon>Verrucariaceae</taxon>
        <taxon>Endocarpon</taxon>
    </lineage>
</organism>
<dbReference type="InterPro" id="IPR052895">
    <property type="entry name" value="HetReg/Transcr_Mod"/>
</dbReference>
<reference evidence="3" key="1">
    <citation type="journal article" date="2014" name="BMC Genomics">
        <title>Genome characteristics reveal the impact of lichenization on lichen-forming fungus Endocarpon pusillum Hedwig (Verrucariales, Ascomycota).</title>
        <authorList>
            <person name="Wang Y.-Y."/>
            <person name="Liu B."/>
            <person name="Zhang X.-Y."/>
            <person name="Zhou Q.-M."/>
            <person name="Zhang T."/>
            <person name="Li H."/>
            <person name="Yu Y.-F."/>
            <person name="Zhang X.-L."/>
            <person name="Hao X.-Y."/>
            <person name="Wang M."/>
            <person name="Wang L."/>
            <person name="Wei J.-C."/>
        </authorList>
    </citation>
    <scope>NUCLEOTIDE SEQUENCE [LARGE SCALE GENOMIC DNA]</scope>
    <source>
        <strain evidence="3">Z07020 / HMAS-L-300199</strain>
    </source>
</reference>
<dbReference type="GeneID" id="19239213"/>
<dbReference type="InterPro" id="IPR010730">
    <property type="entry name" value="HET"/>
</dbReference>
<dbReference type="eggNOG" id="ENOG502S2V9">
    <property type="taxonomic scope" value="Eukaryota"/>
</dbReference>
<dbReference type="EMBL" id="KE720769">
    <property type="protein sequence ID" value="ERF76323.1"/>
    <property type="molecule type" value="Genomic_DNA"/>
</dbReference>
<dbReference type="HOGENOM" id="CLU_513901_0_0_1"/>
<evidence type="ECO:0000313" key="3">
    <source>
        <dbReference type="Proteomes" id="UP000019373"/>
    </source>
</evidence>
<dbReference type="Proteomes" id="UP000019373">
    <property type="component" value="Unassembled WGS sequence"/>
</dbReference>
<sequence>MALLPSGRPSWRSSFLPTTAYRYRPLEQDHIRLLRLLPPASGEQPVDRSTIQCELFHVPLAQAGEYEALSYCWGPSERTETVRIEATGLQLPPSVLRVTNSLYVALRNLRWPSETRVLWIDQLSIDQDDTAEKSAQIRRMGEIYSKARCTVVWLGPRGYDAELLEDMYRRLSILQSNTQDSGGVLMLDHDILARMIGTSHEEEKHNEMVQRRRLLLEKFLDLPWFRRAWVYQEAVIALRVDMIWGDIVLPLDFVTGLVVSAYSIGKSAEDGRWHKRIKKTRGFAPVRTIYHDRKAHRRRELNFLHVLWHARKHLDTTDPRDYVYAFLAVNKYIDSPSEPPQSAISPLQDSITPNYGDPIGTMYTDLALAAIRSTHSLDILQYVVSTKSSPMTCTLPTWVPNWANRQFVCGSPISVPGVPYRQSASREKVCTPPSMNSSPLELPVLGHTAGCISAILRHSFQHTYFAPTLKEAFRLDKLEARLIREAQRLAPEESANHVPGWLPMDSRETLLCTILANGSFTPLGQMNHSI</sequence>
<feature type="domain" description="Heterokaryon incompatibility" evidence="1">
    <location>
        <begin position="66"/>
        <end position="233"/>
    </location>
</feature>